<evidence type="ECO:0000313" key="3">
    <source>
        <dbReference type="Proteomes" id="UP001608902"/>
    </source>
</evidence>
<dbReference type="Proteomes" id="UP001608902">
    <property type="component" value="Unassembled WGS sequence"/>
</dbReference>
<accession>A0ABD6EK59</accession>
<organism evidence="2 3">
    <name type="scientific">Gnathostoma spinigerum</name>
    <dbReference type="NCBI Taxonomy" id="75299"/>
    <lineage>
        <taxon>Eukaryota</taxon>
        <taxon>Metazoa</taxon>
        <taxon>Ecdysozoa</taxon>
        <taxon>Nematoda</taxon>
        <taxon>Chromadorea</taxon>
        <taxon>Rhabditida</taxon>
        <taxon>Spirurina</taxon>
        <taxon>Gnathostomatomorpha</taxon>
        <taxon>Gnathostomatoidea</taxon>
        <taxon>Gnathostomatidae</taxon>
        <taxon>Gnathostoma</taxon>
    </lineage>
</organism>
<evidence type="ECO:0000313" key="2">
    <source>
        <dbReference type="EMBL" id="MFH4977734.1"/>
    </source>
</evidence>
<protein>
    <recommendedName>
        <fullName evidence="4">BHLH domain-containing protein</fullName>
    </recommendedName>
</protein>
<evidence type="ECO:0008006" key="4">
    <source>
        <dbReference type="Google" id="ProtNLM"/>
    </source>
</evidence>
<evidence type="ECO:0000256" key="1">
    <source>
        <dbReference type="SAM" id="MobiDB-lite"/>
    </source>
</evidence>
<comment type="caution">
    <text evidence="2">The sequence shown here is derived from an EMBL/GenBank/DDBJ whole genome shotgun (WGS) entry which is preliminary data.</text>
</comment>
<sequence>MRTSCASRQCRASVTHICVCPLLPQSLFAASSEQCGFSPSSSEYDTDEMSPTQLLSVAIRKRRSVYNERERDFRRELLHTGLIQNLCKILGEGRARRRRHRRSKASRRGRCSQESCKPCGERNEWM</sequence>
<name>A0ABD6EK59_9BILA</name>
<feature type="region of interest" description="Disordered" evidence="1">
    <location>
        <begin position="97"/>
        <end position="126"/>
    </location>
</feature>
<dbReference type="AlphaFoldDB" id="A0ABD6EK59"/>
<reference evidence="2 3" key="1">
    <citation type="submission" date="2024-08" db="EMBL/GenBank/DDBJ databases">
        <title>Gnathostoma spinigerum genome.</title>
        <authorList>
            <person name="Gonzalez-Bertolin B."/>
            <person name="Monzon S."/>
            <person name="Zaballos A."/>
            <person name="Jimenez P."/>
            <person name="Dekumyoy P."/>
            <person name="Varona S."/>
            <person name="Cuesta I."/>
            <person name="Sumanam S."/>
            <person name="Adisakwattana P."/>
            <person name="Gasser R.B."/>
            <person name="Hernandez-Gonzalez A."/>
            <person name="Young N.D."/>
            <person name="Perteguer M.J."/>
        </authorList>
    </citation>
    <scope>NUCLEOTIDE SEQUENCE [LARGE SCALE GENOMIC DNA]</scope>
    <source>
        <strain evidence="2">AL3</strain>
        <tissue evidence="2">Liver</tissue>
    </source>
</reference>
<dbReference type="EMBL" id="JBGFUD010002566">
    <property type="protein sequence ID" value="MFH4977734.1"/>
    <property type="molecule type" value="Genomic_DNA"/>
</dbReference>
<proteinExistence type="predicted"/>
<feature type="compositionally biased region" description="Basic residues" evidence="1">
    <location>
        <begin position="97"/>
        <end position="110"/>
    </location>
</feature>
<gene>
    <name evidence="2" type="ORF">AB6A40_004443</name>
</gene>
<keyword evidence="3" id="KW-1185">Reference proteome</keyword>